<name>A0ABV2AS79_9EUKA</name>
<proteinExistence type="predicted"/>
<gene>
    <name evidence="1" type="ORF">MHBO_004035</name>
</gene>
<protein>
    <submittedName>
        <fullName evidence="1">Uncharacterized protein</fullName>
    </submittedName>
</protein>
<keyword evidence="2" id="KW-1185">Reference proteome</keyword>
<accession>A0ABV2AS79</accession>
<evidence type="ECO:0000313" key="1">
    <source>
        <dbReference type="EMBL" id="MES1922517.1"/>
    </source>
</evidence>
<dbReference type="Proteomes" id="UP001439008">
    <property type="component" value="Unassembled WGS sequence"/>
</dbReference>
<comment type="caution">
    <text evidence="1">The sequence shown here is derived from an EMBL/GenBank/DDBJ whole genome shotgun (WGS) entry which is preliminary data.</text>
</comment>
<dbReference type="EMBL" id="JBDODL010003008">
    <property type="protein sequence ID" value="MES1922517.1"/>
    <property type="molecule type" value="Genomic_DNA"/>
</dbReference>
<evidence type="ECO:0000313" key="2">
    <source>
        <dbReference type="Proteomes" id="UP001439008"/>
    </source>
</evidence>
<sequence length="84" mass="10175">MVSISHLQRAFDREYNERWTYEYFIVSFRGMKQGLSYYTLKDVEGERVDGIFYQPELSEVNITDETKFRVENVLIRRKDQVLVK</sequence>
<organism evidence="1 2">
    <name type="scientific">Bonamia ostreae</name>
    <dbReference type="NCBI Taxonomy" id="126728"/>
    <lineage>
        <taxon>Eukaryota</taxon>
        <taxon>Sar</taxon>
        <taxon>Rhizaria</taxon>
        <taxon>Endomyxa</taxon>
        <taxon>Ascetosporea</taxon>
        <taxon>Haplosporida</taxon>
        <taxon>Bonamia</taxon>
    </lineage>
</organism>
<reference evidence="1 2" key="1">
    <citation type="journal article" date="2024" name="BMC Biol.">
        <title>Comparative genomics of Ascetosporea gives new insight into the evolutionary basis for animal parasitism in Rhizaria.</title>
        <authorList>
            <person name="Hiltunen Thoren M."/>
            <person name="Onut-Brannstrom I."/>
            <person name="Alfjorden A."/>
            <person name="Peckova H."/>
            <person name="Swords F."/>
            <person name="Hooper C."/>
            <person name="Holzer A.S."/>
            <person name="Bass D."/>
            <person name="Burki F."/>
        </authorList>
    </citation>
    <scope>NUCLEOTIDE SEQUENCE [LARGE SCALE GENOMIC DNA]</scope>
    <source>
        <strain evidence="1">20-A016</strain>
    </source>
</reference>